<dbReference type="GO" id="GO:0016020">
    <property type="term" value="C:membrane"/>
    <property type="evidence" value="ECO:0007669"/>
    <property type="project" value="TreeGrafter"/>
</dbReference>
<dbReference type="PANTHER" id="PTHR43798:SF31">
    <property type="entry name" value="AB HYDROLASE SUPERFAMILY PROTEIN YCLE"/>
    <property type="match status" value="1"/>
</dbReference>
<feature type="active site" description="Charge relay system" evidence="2">
    <location>
        <position position="229"/>
    </location>
</feature>
<dbReference type="PIRSF" id="PIRSF017388">
    <property type="entry name" value="Esterase_lipase"/>
    <property type="match status" value="1"/>
</dbReference>
<feature type="binding site" evidence="3">
    <location>
        <position position="95"/>
    </location>
    <ligand>
        <name>substrate</name>
    </ligand>
</feature>
<evidence type="ECO:0000256" key="1">
    <source>
        <dbReference type="ARBA" id="ARBA00022801"/>
    </source>
</evidence>
<feature type="active site" description="Charge relay system" evidence="2">
    <location>
        <position position="201"/>
    </location>
</feature>
<feature type="binding site" evidence="3">
    <location>
        <position position="26"/>
    </location>
    <ligand>
        <name>substrate</name>
    </ligand>
</feature>
<dbReference type="InterPro" id="IPR022742">
    <property type="entry name" value="Hydrolase_4"/>
</dbReference>
<dbReference type="KEGG" id="dbc:MFMK1_000748"/>
<reference evidence="5 6" key="1">
    <citation type="submission" date="2023-04" db="EMBL/GenBank/DDBJ databases">
        <authorList>
            <person name="Hsu D."/>
        </authorList>
    </citation>
    <scope>NUCLEOTIDE SEQUENCE [LARGE SCALE GENOMIC DNA]</scope>
    <source>
        <strain evidence="5 6">MK1</strain>
    </source>
</reference>
<evidence type="ECO:0000256" key="2">
    <source>
        <dbReference type="PIRSR" id="PIRSR017388-1"/>
    </source>
</evidence>
<evidence type="ECO:0000259" key="4">
    <source>
        <dbReference type="Pfam" id="PF12146"/>
    </source>
</evidence>
<evidence type="ECO:0000313" key="6">
    <source>
        <dbReference type="Proteomes" id="UP001329915"/>
    </source>
</evidence>
<feature type="active site" description="Nucleophile" evidence="2">
    <location>
        <position position="94"/>
    </location>
</feature>
<dbReference type="InterPro" id="IPR050266">
    <property type="entry name" value="AB_hydrolase_sf"/>
</dbReference>
<evidence type="ECO:0000256" key="3">
    <source>
        <dbReference type="PIRSR" id="PIRSR017388-2"/>
    </source>
</evidence>
<accession>A0AAU0UK25</accession>
<dbReference type="EMBL" id="CP121694">
    <property type="protein sequence ID" value="WRO20958.1"/>
    <property type="molecule type" value="Genomic_DNA"/>
</dbReference>
<dbReference type="AlphaFoldDB" id="A0AAU0UK25"/>
<dbReference type="PANTHER" id="PTHR43798">
    <property type="entry name" value="MONOACYLGLYCEROL LIPASE"/>
    <property type="match status" value="1"/>
</dbReference>
<evidence type="ECO:0000313" key="5">
    <source>
        <dbReference type="EMBL" id="WRO20958.1"/>
    </source>
</evidence>
<protein>
    <submittedName>
        <fullName evidence="5">Alpha/beta fold hydrolase</fullName>
    </submittedName>
</protein>
<organism evidence="5 6">
    <name type="scientific">Metallumcola ferriviriculae</name>
    <dbReference type="NCBI Taxonomy" id="3039180"/>
    <lineage>
        <taxon>Bacteria</taxon>
        <taxon>Bacillati</taxon>
        <taxon>Bacillota</taxon>
        <taxon>Clostridia</taxon>
        <taxon>Neomoorellales</taxon>
        <taxon>Desulfitibacteraceae</taxon>
        <taxon>Metallumcola</taxon>
    </lineage>
</organism>
<keyword evidence="6" id="KW-1185">Reference proteome</keyword>
<dbReference type="Proteomes" id="UP001329915">
    <property type="component" value="Chromosome"/>
</dbReference>
<dbReference type="InterPro" id="IPR029058">
    <property type="entry name" value="AB_hydrolase_fold"/>
</dbReference>
<dbReference type="GO" id="GO:0052689">
    <property type="term" value="F:carboxylic ester hydrolase activity"/>
    <property type="evidence" value="ECO:0007669"/>
    <property type="project" value="InterPro"/>
</dbReference>
<dbReference type="InterPro" id="IPR012354">
    <property type="entry name" value="Esterase_lipase"/>
</dbReference>
<keyword evidence="1 5" id="KW-0378">Hydrolase</keyword>
<dbReference type="SUPFAM" id="SSF53474">
    <property type="entry name" value="alpha/beta-Hydrolases"/>
    <property type="match status" value="1"/>
</dbReference>
<proteinExistence type="predicted"/>
<dbReference type="Pfam" id="PF12146">
    <property type="entry name" value="Hydrolase_4"/>
    <property type="match status" value="1"/>
</dbReference>
<sequence length="262" mass="29839">MGKVPAMKEAFYFRGGQAACLLIHGFASTPSEVRWLGEKLHQQGFTTQGVMLTGHGVTPEDLARTQWSDWYHSAEEAFLELKQRYEIVFVIGVSMGGLLALMLAANYPNHVTAVVTAGTPGGRRFFRDRRIHLAAVAKYFVPYQERRVPADIKKLHEEMGRVYYSKRPLAAVHSLLKLVDSTIKLLPRVTCPTLIMHSRSDDVIHWQSAPFIKKHLSNARLGFVENSAHIITVDQEREKVLMYIEGFFREIMEEEGVMFEFD</sequence>
<gene>
    <name evidence="5" type="ORF">MFMK1_000748</name>
</gene>
<feature type="domain" description="Serine aminopeptidase S33" evidence="4">
    <location>
        <begin position="17"/>
        <end position="235"/>
    </location>
</feature>
<dbReference type="Gene3D" id="3.40.50.1820">
    <property type="entry name" value="alpha/beta hydrolase"/>
    <property type="match status" value="1"/>
</dbReference>
<name>A0AAU0UK25_9FIRM</name>
<dbReference type="RefSeq" id="WP_366923834.1">
    <property type="nucleotide sequence ID" value="NZ_CP121694.1"/>
</dbReference>